<reference evidence="10 11" key="1">
    <citation type="submission" date="2024-06" db="EMBL/GenBank/DDBJ databases">
        <title>The Natural Products Discovery Center: Release of the First 8490 Sequenced Strains for Exploring Actinobacteria Biosynthetic Diversity.</title>
        <authorList>
            <person name="Kalkreuter E."/>
            <person name="Kautsar S.A."/>
            <person name="Yang D."/>
            <person name="Bader C.D."/>
            <person name="Teijaro C.N."/>
            <person name="Fluegel L."/>
            <person name="Davis C.M."/>
            <person name="Simpson J.R."/>
            <person name="Lauterbach L."/>
            <person name="Steele A.D."/>
            <person name="Gui C."/>
            <person name="Meng S."/>
            <person name="Li G."/>
            <person name="Viehrig K."/>
            <person name="Ye F."/>
            <person name="Su P."/>
            <person name="Kiefer A.F."/>
            <person name="Nichols A."/>
            <person name="Cepeda A.J."/>
            <person name="Yan W."/>
            <person name="Fan B."/>
            <person name="Jiang Y."/>
            <person name="Adhikari A."/>
            <person name="Zheng C.-J."/>
            <person name="Schuster L."/>
            <person name="Cowan T.M."/>
            <person name="Smanski M.J."/>
            <person name="Chevrette M.G."/>
            <person name="De Carvalho L.P.S."/>
            <person name="Shen B."/>
        </authorList>
    </citation>
    <scope>NUCLEOTIDE SEQUENCE [LARGE SCALE GENOMIC DNA]</scope>
    <source>
        <strain evidence="10 11">NPDC000837</strain>
    </source>
</reference>
<dbReference type="Gene3D" id="3.40.50.2300">
    <property type="match status" value="2"/>
</dbReference>
<dbReference type="InterPro" id="IPR028082">
    <property type="entry name" value="Peripla_BP_I"/>
</dbReference>
<sequence length="809" mass="84437">MHALRLQDPVHLGGHRLLARLGAGGMGVVYLARATDGGLVALKVIRAEHAADPAFRARFRREVNLATGLTGHWVVPVTAADAEAREPWLATAFVPGPSLAETVVAHGPLPARTVLTLGVHLAEALAELHAAGLVHRDVKPGNILLARDGPRLIDFGIAHGVGVTALTAPEAVIGTPGYLSPEQARAGDGDVGPSSDVFSLGCVLAYAATEQRPFGGGDPAAVLYRTVHEAPDLTGLDRLPPRARAVVARCLAKDSGQRPTAGQLRDALAAVAAARDPRAAGASWESHRGPSAKPATPGGSGGNGGGRSAGTPGIPSTSAARATGSEPRGEVGRTVQGAPAPDGDWLPPAVLRLVAERSVRALHPPPRPSAPATPRPSAASPPGGPHDSAGGPSRRRILTVGGSAAAVLATVGAAALFVTREKNSRGPAPRNPPTHTLGFHADLTGRDKETAKAQERGASLAIDAHNARREARFRLALTMYDDRGTAEGAEKAARRLLADPSVRAVIGPTGGTTLRAAEPLYTAARMPIVLVSHDGSPLSTATTRTLCVTRVDDDLAIQPVIHYLSRVRGARRTAVVQDRAAGRTAWSLTRDLQTAPPGEGMVTVHPVAAEDDDFRKAVTRALAEHPQAVVYAGVSPGRAAALARALRQAGFFGARAAVEPVMRPAFLREAREAAEHWVFSAPYTEPESADTEAAKAFTTEYRARHGRAPEPWAAEAHDAVGLLVRTLDVLGAGNTDIEPAQVAERLFHMTYDDGVAKPIRLLGDTTHGLDPRGASFLYQVRGGTFQFLGPYDQVRAAAQTDEESEGRST</sequence>
<protein>
    <submittedName>
        <fullName evidence="10">ABC transporter substrate-binding protein</fullName>
    </submittedName>
</protein>
<dbReference type="PROSITE" id="PS00108">
    <property type="entry name" value="PROTEIN_KINASE_ST"/>
    <property type="match status" value="1"/>
</dbReference>
<dbReference type="SMART" id="SM00220">
    <property type="entry name" value="S_TKc"/>
    <property type="match status" value="1"/>
</dbReference>
<dbReference type="InterPro" id="IPR000719">
    <property type="entry name" value="Prot_kinase_dom"/>
</dbReference>
<evidence type="ECO:0000256" key="2">
    <source>
        <dbReference type="ARBA" id="ARBA00022679"/>
    </source>
</evidence>
<evidence type="ECO:0000256" key="7">
    <source>
        <dbReference type="PROSITE-ProRule" id="PRU10141"/>
    </source>
</evidence>
<feature type="region of interest" description="Disordered" evidence="8">
    <location>
        <begin position="279"/>
        <end position="346"/>
    </location>
</feature>
<accession>A0ABV1V3C2</accession>
<name>A0ABV1V3C2_9ACTN</name>
<evidence type="ECO:0000256" key="4">
    <source>
        <dbReference type="ARBA" id="ARBA00022741"/>
    </source>
</evidence>
<dbReference type="PROSITE" id="PS00107">
    <property type="entry name" value="PROTEIN_KINASE_ATP"/>
    <property type="match status" value="1"/>
</dbReference>
<evidence type="ECO:0000256" key="1">
    <source>
        <dbReference type="ARBA" id="ARBA00010062"/>
    </source>
</evidence>
<keyword evidence="2" id="KW-0808">Transferase</keyword>
<feature type="region of interest" description="Disordered" evidence="8">
    <location>
        <begin position="362"/>
        <end position="396"/>
    </location>
</feature>
<dbReference type="Pfam" id="PF00069">
    <property type="entry name" value="Pkinase"/>
    <property type="match status" value="1"/>
</dbReference>
<proteinExistence type="inferred from homology"/>
<feature type="compositionally biased region" description="Gly residues" evidence="8">
    <location>
        <begin position="298"/>
        <end position="308"/>
    </location>
</feature>
<keyword evidence="6 7" id="KW-0067">ATP-binding</keyword>
<dbReference type="InterPro" id="IPR028081">
    <property type="entry name" value="Leu-bd"/>
</dbReference>
<dbReference type="InterPro" id="IPR008271">
    <property type="entry name" value="Ser/Thr_kinase_AS"/>
</dbReference>
<dbReference type="Gene3D" id="3.30.200.20">
    <property type="entry name" value="Phosphorylase Kinase, domain 1"/>
    <property type="match status" value="1"/>
</dbReference>
<dbReference type="CDD" id="cd14014">
    <property type="entry name" value="STKc_PknB_like"/>
    <property type="match status" value="1"/>
</dbReference>
<dbReference type="Pfam" id="PF13458">
    <property type="entry name" value="Peripla_BP_6"/>
    <property type="match status" value="1"/>
</dbReference>
<feature type="domain" description="Protein kinase" evidence="9">
    <location>
        <begin position="15"/>
        <end position="271"/>
    </location>
</feature>
<evidence type="ECO:0000256" key="5">
    <source>
        <dbReference type="ARBA" id="ARBA00022777"/>
    </source>
</evidence>
<feature type="region of interest" description="Disordered" evidence="8">
    <location>
        <begin position="421"/>
        <end position="442"/>
    </location>
</feature>
<keyword evidence="11" id="KW-1185">Reference proteome</keyword>
<dbReference type="Proteomes" id="UP001445472">
    <property type="component" value="Unassembled WGS sequence"/>
</dbReference>
<evidence type="ECO:0000256" key="8">
    <source>
        <dbReference type="SAM" id="MobiDB-lite"/>
    </source>
</evidence>
<evidence type="ECO:0000256" key="3">
    <source>
        <dbReference type="ARBA" id="ARBA00022729"/>
    </source>
</evidence>
<evidence type="ECO:0000313" key="10">
    <source>
        <dbReference type="EMBL" id="MER6617534.1"/>
    </source>
</evidence>
<dbReference type="EMBL" id="JBEPBX010000039">
    <property type="protein sequence ID" value="MER6617534.1"/>
    <property type="molecule type" value="Genomic_DNA"/>
</dbReference>
<keyword evidence="4 7" id="KW-0547">Nucleotide-binding</keyword>
<dbReference type="PANTHER" id="PTHR43289:SF34">
    <property type="entry name" value="SERINE_THREONINE-PROTEIN KINASE YBDM-RELATED"/>
    <property type="match status" value="1"/>
</dbReference>
<feature type="binding site" evidence="7">
    <location>
        <position position="43"/>
    </location>
    <ligand>
        <name>ATP</name>
        <dbReference type="ChEBI" id="CHEBI:30616"/>
    </ligand>
</feature>
<feature type="compositionally biased region" description="Pro residues" evidence="8">
    <location>
        <begin position="363"/>
        <end position="374"/>
    </location>
</feature>
<keyword evidence="5" id="KW-0418">Kinase</keyword>
<gene>
    <name evidence="10" type="ORF">ABT276_30230</name>
</gene>
<comment type="caution">
    <text evidence="10">The sequence shown here is derived from an EMBL/GenBank/DDBJ whole genome shotgun (WGS) entry which is preliminary data.</text>
</comment>
<dbReference type="InterPro" id="IPR011009">
    <property type="entry name" value="Kinase-like_dom_sf"/>
</dbReference>
<feature type="compositionally biased region" description="Low complexity" evidence="8">
    <location>
        <begin position="375"/>
        <end position="396"/>
    </location>
</feature>
<dbReference type="SUPFAM" id="SSF53822">
    <property type="entry name" value="Periplasmic binding protein-like I"/>
    <property type="match status" value="1"/>
</dbReference>
<evidence type="ECO:0000256" key="6">
    <source>
        <dbReference type="ARBA" id="ARBA00022840"/>
    </source>
</evidence>
<dbReference type="InterPro" id="IPR017441">
    <property type="entry name" value="Protein_kinase_ATP_BS"/>
</dbReference>
<dbReference type="PROSITE" id="PS50011">
    <property type="entry name" value="PROTEIN_KINASE_DOM"/>
    <property type="match status" value="1"/>
</dbReference>
<comment type="similarity">
    <text evidence="1">Belongs to the leucine-binding protein family.</text>
</comment>
<dbReference type="PANTHER" id="PTHR43289">
    <property type="entry name" value="MITOGEN-ACTIVATED PROTEIN KINASE KINASE KINASE 20-RELATED"/>
    <property type="match status" value="1"/>
</dbReference>
<keyword evidence="3" id="KW-0732">Signal</keyword>
<evidence type="ECO:0000313" key="11">
    <source>
        <dbReference type="Proteomes" id="UP001445472"/>
    </source>
</evidence>
<organism evidence="10 11">
    <name type="scientific">Streptomyces xantholiticus</name>
    <dbReference type="NCBI Taxonomy" id="68285"/>
    <lineage>
        <taxon>Bacteria</taxon>
        <taxon>Bacillati</taxon>
        <taxon>Actinomycetota</taxon>
        <taxon>Actinomycetes</taxon>
        <taxon>Kitasatosporales</taxon>
        <taxon>Streptomycetaceae</taxon>
        <taxon>Streptomyces</taxon>
    </lineage>
</organism>
<evidence type="ECO:0000259" key="9">
    <source>
        <dbReference type="PROSITE" id="PS50011"/>
    </source>
</evidence>
<dbReference type="Gene3D" id="1.10.510.10">
    <property type="entry name" value="Transferase(Phosphotransferase) domain 1"/>
    <property type="match status" value="1"/>
</dbReference>
<dbReference type="SUPFAM" id="SSF56112">
    <property type="entry name" value="Protein kinase-like (PK-like)"/>
    <property type="match status" value="1"/>
</dbReference>
<dbReference type="RefSeq" id="WP_351978598.1">
    <property type="nucleotide sequence ID" value="NZ_JBEPBX010000039.1"/>
</dbReference>